<evidence type="ECO:0000256" key="2">
    <source>
        <dbReference type="ARBA" id="ARBA00022723"/>
    </source>
</evidence>
<feature type="domain" description="4Fe-4S ferredoxin-type" evidence="5">
    <location>
        <begin position="114"/>
        <end position="134"/>
    </location>
</feature>
<feature type="domain" description="4Fe-4S ferredoxin-type" evidence="5">
    <location>
        <begin position="78"/>
        <end position="107"/>
    </location>
</feature>
<evidence type="ECO:0000313" key="7">
    <source>
        <dbReference type="Proteomes" id="UP001407405"/>
    </source>
</evidence>
<proteinExistence type="predicted"/>
<keyword evidence="1" id="KW-0004">4Fe-4S</keyword>
<dbReference type="PANTHER" id="PTHR43177">
    <property type="entry name" value="PROTEIN NRFC"/>
    <property type="match status" value="1"/>
</dbReference>
<dbReference type="Proteomes" id="UP001407405">
    <property type="component" value="Unassembled WGS sequence"/>
</dbReference>
<evidence type="ECO:0000256" key="4">
    <source>
        <dbReference type="ARBA" id="ARBA00023014"/>
    </source>
</evidence>
<evidence type="ECO:0000256" key="3">
    <source>
        <dbReference type="ARBA" id="ARBA00023004"/>
    </source>
</evidence>
<dbReference type="Gene3D" id="3.30.70.20">
    <property type="match status" value="2"/>
</dbReference>
<keyword evidence="3" id="KW-0408">Iron</keyword>
<feature type="domain" description="4Fe-4S ferredoxin-type" evidence="5">
    <location>
        <begin position="3"/>
        <end position="34"/>
    </location>
</feature>
<keyword evidence="7" id="KW-1185">Reference proteome</keyword>
<evidence type="ECO:0000256" key="1">
    <source>
        <dbReference type="ARBA" id="ARBA00022485"/>
    </source>
</evidence>
<dbReference type="PANTHER" id="PTHR43177:SF3">
    <property type="entry name" value="PROTEIN NRFC HOMOLOG"/>
    <property type="match status" value="1"/>
</dbReference>
<reference evidence="6 7" key="1">
    <citation type="submission" date="2024-04" db="EMBL/GenBank/DDBJ databases">
        <title>Genome sequencing and metabolic network reconstruction of aminoacids and betaine degradation by Anoxynatronum sibiricum.</title>
        <authorList>
            <person name="Detkova E.N."/>
            <person name="Boltjanskaja Y.V."/>
            <person name="Mardanov A.V."/>
            <person name="Kevbrin V."/>
        </authorList>
    </citation>
    <scope>NUCLEOTIDE SEQUENCE [LARGE SCALE GENOMIC DNA]</scope>
    <source>
        <strain evidence="6 7">Z-7981</strain>
    </source>
</reference>
<dbReference type="PROSITE" id="PS00198">
    <property type="entry name" value="4FE4S_FER_1"/>
    <property type="match status" value="1"/>
</dbReference>
<dbReference type="InterPro" id="IPR017900">
    <property type="entry name" value="4Fe4S_Fe_S_CS"/>
</dbReference>
<dbReference type="EMBL" id="JBCITM010000001">
    <property type="protein sequence ID" value="MEN1758866.1"/>
    <property type="molecule type" value="Genomic_DNA"/>
</dbReference>
<dbReference type="SUPFAM" id="SSF54862">
    <property type="entry name" value="4Fe-4S ferredoxins"/>
    <property type="match status" value="1"/>
</dbReference>
<sequence>MAKILKVADIDRCIGCYSCMLACARTIRKSFSPSRASLQIRTAGGFQSRFVAEICRGCDNAPCALACKYGALLVREGGGVKFKEDKCVGCGECVEACIIDVLHLDEDKKKSMPCIQCGTCVRFCPHEVLAMEVSTNE</sequence>
<dbReference type="InterPro" id="IPR050954">
    <property type="entry name" value="ET_IronSulfur_Cluster-Binding"/>
</dbReference>
<keyword evidence="4" id="KW-0411">Iron-sulfur</keyword>
<dbReference type="Pfam" id="PF13247">
    <property type="entry name" value="Fer4_11"/>
    <property type="match status" value="1"/>
</dbReference>
<dbReference type="Pfam" id="PF12800">
    <property type="entry name" value="Fer4_4"/>
    <property type="match status" value="1"/>
</dbReference>
<dbReference type="RefSeq" id="WP_343184253.1">
    <property type="nucleotide sequence ID" value="NZ_JBCITM010000001.1"/>
</dbReference>
<comment type="caution">
    <text evidence="6">The sequence shown here is derived from an EMBL/GenBank/DDBJ whole genome shotgun (WGS) entry which is preliminary data.</text>
</comment>
<dbReference type="PROSITE" id="PS51379">
    <property type="entry name" value="4FE4S_FER_2"/>
    <property type="match status" value="4"/>
</dbReference>
<gene>
    <name evidence="6" type="ORF">AAIG11_00135</name>
</gene>
<protein>
    <submittedName>
        <fullName evidence="6">4Fe-4S binding protein</fullName>
    </submittedName>
</protein>
<dbReference type="CDD" id="cd16370">
    <property type="entry name" value="DMSOR_beta_like"/>
    <property type="match status" value="1"/>
</dbReference>
<organism evidence="6 7">
    <name type="scientific">Anoxynatronum sibiricum</name>
    <dbReference type="NCBI Taxonomy" id="210623"/>
    <lineage>
        <taxon>Bacteria</taxon>
        <taxon>Bacillati</taxon>
        <taxon>Bacillota</taxon>
        <taxon>Clostridia</taxon>
        <taxon>Eubacteriales</taxon>
        <taxon>Clostridiaceae</taxon>
        <taxon>Anoxynatronum</taxon>
    </lineage>
</organism>
<evidence type="ECO:0000259" key="5">
    <source>
        <dbReference type="PROSITE" id="PS51379"/>
    </source>
</evidence>
<accession>A0ABU9VNX2</accession>
<name>A0ABU9VNX2_9CLOT</name>
<keyword evidence="2" id="KW-0479">Metal-binding</keyword>
<dbReference type="InterPro" id="IPR017896">
    <property type="entry name" value="4Fe4S_Fe-S-bd"/>
</dbReference>
<evidence type="ECO:0000313" key="6">
    <source>
        <dbReference type="EMBL" id="MEN1758866.1"/>
    </source>
</evidence>
<feature type="domain" description="4Fe-4S ferredoxin-type" evidence="5">
    <location>
        <begin position="46"/>
        <end position="77"/>
    </location>
</feature>